<accession>A0ABD2P086</accession>
<feature type="transmembrane region" description="Helical" evidence="6">
    <location>
        <begin position="252"/>
        <end position="275"/>
    </location>
</feature>
<organism evidence="8 9">
    <name type="scientific">Cryptolaemus montrouzieri</name>
    <dbReference type="NCBI Taxonomy" id="559131"/>
    <lineage>
        <taxon>Eukaryota</taxon>
        <taxon>Metazoa</taxon>
        <taxon>Ecdysozoa</taxon>
        <taxon>Arthropoda</taxon>
        <taxon>Hexapoda</taxon>
        <taxon>Insecta</taxon>
        <taxon>Pterygota</taxon>
        <taxon>Neoptera</taxon>
        <taxon>Endopterygota</taxon>
        <taxon>Coleoptera</taxon>
        <taxon>Polyphaga</taxon>
        <taxon>Cucujiformia</taxon>
        <taxon>Coccinelloidea</taxon>
        <taxon>Coccinellidae</taxon>
        <taxon>Scymninae</taxon>
        <taxon>Scymnini</taxon>
        <taxon>Cryptolaemus</taxon>
    </lineage>
</organism>
<evidence type="ECO:0000256" key="5">
    <source>
        <dbReference type="ARBA" id="ARBA00023136"/>
    </source>
</evidence>
<feature type="transmembrane region" description="Helical" evidence="6">
    <location>
        <begin position="532"/>
        <end position="554"/>
    </location>
</feature>
<evidence type="ECO:0000313" key="8">
    <source>
        <dbReference type="EMBL" id="KAL3284220.1"/>
    </source>
</evidence>
<dbReference type="Pfam" id="PF04515">
    <property type="entry name" value="Choline_transpo"/>
    <property type="match status" value="1"/>
</dbReference>
<evidence type="ECO:0000256" key="7">
    <source>
        <dbReference type="SAM" id="MobiDB-lite"/>
    </source>
</evidence>
<feature type="transmembrane region" description="Helical" evidence="6">
    <location>
        <begin position="295"/>
        <end position="324"/>
    </location>
</feature>
<dbReference type="GO" id="GO:0005886">
    <property type="term" value="C:plasma membrane"/>
    <property type="evidence" value="ECO:0007669"/>
    <property type="project" value="UniProtKB-SubCell"/>
</dbReference>
<comment type="function">
    <text evidence="6">Choline transporter.</text>
</comment>
<dbReference type="PANTHER" id="PTHR12385">
    <property type="entry name" value="CHOLINE TRANSPORTER-LIKE (SLC FAMILY 44)"/>
    <property type="match status" value="1"/>
</dbReference>
<feature type="compositionally biased region" description="Basic and acidic residues" evidence="7">
    <location>
        <begin position="13"/>
        <end position="31"/>
    </location>
</feature>
<protein>
    <recommendedName>
        <fullName evidence="6">Choline transporter-like protein</fullName>
    </recommendedName>
</protein>
<feature type="transmembrane region" description="Helical" evidence="6">
    <location>
        <begin position="502"/>
        <end position="520"/>
    </location>
</feature>
<feature type="compositionally biased region" description="Polar residues" evidence="7">
    <location>
        <begin position="1"/>
        <end position="11"/>
    </location>
</feature>
<feature type="transmembrane region" description="Helical" evidence="6">
    <location>
        <begin position="402"/>
        <end position="424"/>
    </location>
</feature>
<keyword evidence="5 6" id="KW-0472">Membrane</keyword>
<feature type="transmembrane region" description="Helical" evidence="6">
    <location>
        <begin position="204"/>
        <end position="226"/>
    </location>
</feature>
<comment type="similarity">
    <text evidence="2 6">Belongs to the CTL (choline transporter-like) family.</text>
</comment>
<sequence>MVGNMGTSFSISEKVEPTKISDDKKNDERTASENSENWRSPPRSMTDVLFLIIMSFFLIVLCCFLGYCILNGDIFRIINGYDNCGNICGQSVGIIIKNSTNCEKSNKERTFHLVMKRNNTKIKDRYCVKNCSDFQGYRQFLNRCVPNVTHKTVDKFFAKTGISNFFQEASEDIHLCYKDILILCLISLALSTLLLISFRYLVGYVVWFILVGVIAACSVTTVWLWISWKKIDNEHELIEVEFLPIVEHRKKYTYLVFAITSSVLTVIVILVILVLRKRIELVVQLFRESGKALASMPVLIFLPILTFIWLTFVVSLWFLFALWIESSGRLAEKSNGIYHYEKDGWMRLTRWLNIFGMLWQAQFLIGCQHIVIAGAVSIWYFTRDKSKLGSPINQSFYNLIRFHLGSVALGSLIIAVVQFLRIILKIVEKNLRRREGSCSKCVFKCCQCCLYCFEKILKYLTRNAYIEVATYGYSFCKGGRQAFRLLVANAMRVTAINSVGDFTLFLGKVIVVITTVFIGIKMLEHKEGLQHMWVPVTLAALFAYLIAHSFMTVYEMIIDTIFLCFCEDCEKNDGIDRPYYMSRGLMSFVENSKKVIELHDRKKYRPNNKTEVSPSNDEESQHKMNIT</sequence>
<evidence type="ECO:0000256" key="4">
    <source>
        <dbReference type="ARBA" id="ARBA00022989"/>
    </source>
</evidence>
<feature type="transmembrane region" description="Helical" evidence="6">
    <location>
        <begin position="357"/>
        <end position="382"/>
    </location>
</feature>
<reference evidence="8 9" key="1">
    <citation type="journal article" date="2021" name="BMC Biol.">
        <title>Horizontally acquired antibacterial genes associated with adaptive radiation of ladybird beetles.</title>
        <authorList>
            <person name="Li H.S."/>
            <person name="Tang X.F."/>
            <person name="Huang Y.H."/>
            <person name="Xu Z.Y."/>
            <person name="Chen M.L."/>
            <person name="Du X.Y."/>
            <person name="Qiu B.Y."/>
            <person name="Chen P.T."/>
            <person name="Zhang W."/>
            <person name="Slipinski A."/>
            <person name="Escalona H.E."/>
            <person name="Waterhouse R.M."/>
            <person name="Zwick A."/>
            <person name="Pang H."/>
        </authorList>
    </citation>
    <scope>NUCLEOTIDE SEQUENCE [LARGE SCALE GENOMIC DNA]</scope>
    <source>
        <strain evidence="8">SYSU2018</strain>
    </source>
</reference>
<feature type="transmembrane region" description="Helical" evidence="6">
    <location>
        <begin position="180"/>
        <end position="198"/>
    </location>
</feature>
<feature type="region of interest" description="Disordered" evidence="7">
    <location>
        <begin position="606"/>
        <end position="627"/>
    </location>
</feature>
<comment type="subcellular location">
    <subcellularLocation>
        <location evidence="6">Cell membrane</location>
        <topology evidence="6">Multi-pass membrane protein</topology>
    </subcellularLocation>
    <subcellularLocation>
        <location evidence="1">Membrane</location>
        <topology evidence="1">Multi-pass membrane protein</topology>
    </subcellularLocation>
</comment>
<comment type="caution">
    <text evidence="8">The sequence shown here is derived from an EMBL/GenBank/DDBJ whole genome shotgun (WGS) entry which is preliminary data.</text>
</comment>
<feature type="region of interest" description="Disordered" evidence="7">
    <location>
        <begin position="1"/>
        <end position="40"/>
    </location>
</feature>
<dbReference type="Proteomes" id="UP001516400">
    <property type="component" value="Unassembled WGS sequence"/>
</dbReference>
<dbReference type="PANTHER" id="PTHR12385:SF96">
    <property type="entry name" value="CHOLINE TRANSPORTER-LIKE PROTEIN"/>
    <property type="match status" value="1"/>
</dbReference>
<keyword evidence="3 6" id="KW-0812">Transmembrane</keyword>
<evidence type="ECO:0000256" key="1">
    <source>
        <dbReference type="ARBA" id="ARBA00004141"/>
    </source>
</evidence>
<evidence type="ECO:0000256" key="6">
    <source>
        <dbReference type="RuleBase" id="RU368066"/>
    </source>
</evidence>
<name>A0ABD2P086_9CUCU</name>
<evidence type="ECO:0000256" key="2">
    <source>
        <dbReference type="ARBA" id="ARBA00007168"/>
    </source>
</evidence>
<dbReference type="AlphaFoldDB" id="A0ABD2P086"/>
<dbReference type="EMBL" id="JABFTP020000165">
    <property type="protein sequence ID" value="KAL3284220.1"/>
    <property type="molecule type" value="Genomic_DNA"/>
</dbReference>
<keyword evidence="9" id="KW-1185">Reference proteome</keyword>
<proteinExistence type="inferred from homology"/>
<feature type="transmembrane region" description="Helical" evidence="6">
    <location>
        <begin position="48"/>
        <end position="70"/>
    </location>
</feature>
<dbReference type="InterPro" id="IPR007603">
    <property type="entry name" value="Choline_transptr-like"/>
</dbReference>
<keyword evidence="4 6" id="KW-1133">Transmembrane helix</keyword>
<gene>
    <name evidence="8" type="ORF">HHI36_018383</name>
</gene>
<evidence type="ECO:0000313" key="9">
    <source>
        <dbReference type="Proteomes" id="UP001516400"/>
    </source>
</evidence>
<dbReference type="GO" id="GO:0022857">
    <property type="term" value="F:transmembrane transporter activity"/>
    <property type="evidence" value="ECO:0007669"/>
    <property type="project" value="UniProtKB-UniRule"/>
</dbReference>
<evidence type="ECO:0000256" key="3">
    <source>
        <dbReference type="ARBA" id="ARBA00022692"/>
    </source>
</evidence>